<feature type="region of interest" description="Disordered" evidence="1">
    <location>
        <begin position="2087"/>
        <end position="2192"/>
    </location>
</feature>
<feature type="compositionally biased region" description="Polar residues" evidence="1">
    <location>
        <begin position="2332"/>
        <end position="2341"/>
    </location>
</feature>
<reference evidence="3" key="2">
    <citation type="submission" date="2020-05" db="UniProtKB">
        <authorList>
            <consortium name="EnsemblMetazoa"/>
        </authorList>
    </citation>
    <scope>IDENTIFICATION</scope>
    <source>
        <strain evidence="3">ACHKN1017</strain>
    </source>
</reference>
<name>A0A182JRL6_9DIPT</name>
<feature type="compositionally biased region" description="Polar residues" evidence="1">
    <location>
        <begin position="142"/>
        <end position="154"/>
    </location>
</feature>
<feature type="compositionally biased region" description="Acidic residues" evidence="1">
    <location>
        <begin position="2150"/>
        <end position="2160"/>
    </location>
</feature>
<feature type="compositionally biased region" description="Polar residues" evidence="1">
    <location>
        <begin position="851"/>
        <end position="861"/>
    </location>
</feature>
<accession>A0A182JRL6</accession>
<feature type="region of interest" description="Disordered" evidence="1">
    <location>
        <begin position="240"/>
        <end position="296"/>
    </location>
</feature>
<dbReference type="SUPFAM" id="SSF63748">
    <property type="entry name" value="Tudor/PWWP/MBT"/>
    <property type="match status" value="1"/>
</dbReference>
<feature type="compositionally biased region" description="Basic and acidic residues" evidence="1">
    <location>
        <begin position="2117"/>
        <end position="2128"/>
    </location>
</feature>
<feature type="compositionally biased region" description="Low complexity" evidence="1">
    <location>
        <begin position="917"/>
        <end position="930"/>
    </location>
</feature>
<dbReference type="EnsemblMetazoa" id="ACHR001148-RA">
    <property type="protein sequence ID" value="ACHR001148-PA"/>
    <property type="gene ID" value="ACHR001148"/>
</dbReference>
<dbReference type="Proteomes" id="UP000075881">
    <property type="component" value="Unassembled WGS sequence"/>
</dbReference>
<feature type="compositionally biased region" description="Basic and acidic residues" evidence="1">
    <location>
        <begin position="1252"/>
        <end position="1268"/>
    </location>
</feature>
<sequence>MEEELSDGDIVWVKVSNSWWPGEVMGDSRLSEEFLSSLRKKPLAVVKFFQEDSYEYVKNPNFIFKYNCPRKHEFLRKGLEQYRAKMKHMEKFPADIMHAERATGGDPDIVNSTDFLPQKKERHSGSFQDGRSAGVKGKGLKETTNTPPKMNTSPFLFGSGRKTIHEVRILAQPSSTPSDSEGLVSLSTDKLSPTVGAQSVQSSPSQVYHCYKCNNYSANRQNLIMLHIKHCRATYTAGCGISSATNTTPTAPIRKASSEKIDDSAEEDESMPDTKPDRSRRSLPAAIQGKTKPFETPTRNIELLAPVKSEPLNEKRTRGGRKTTAMSEAPKQKKITAVRRRIRRDQSPLDQKEDQATITKVGDSEDIVSSANIDAKEEDKKEKHNRFNTETGSDSVGHEEKTILHAVTNKTDVKLKNELLADWSEDEQEDDEGNKGDRSVEKIEENAPMEENKGSTPTRDVSPARTTKTSTKKQQRESKQETIKQPLASKKSSKMETKNETIAVVSKDEESVAVKETEKDPETPPESNMAVAATTAPVSATNTASAAATVVLTSASSSAPSVSPYATIKYRNIPKKQKREFIEVTNDDVSMVQEKYTVPSREGSTASSSSTTGSNESCTGTSQSTVPPTVPAVERPISAKQLILNRATRGSSKSLSGDEITIATTIPVVDHGNPSARTDTNVIQEERKSQIDDTAKKTDARQQESSCFDFNDDEDDPQHEKVSPTSQAITAPTRFDRKRDQAAVRQKSSTVEPDPPEVDRDAQLSQEIDSILYETNVPKLPEDLGDVMTAVSDKIDCNRTLPPKERGKRIFKTRNKTGTASLPSSPKHDDIAVNDEVPTAGSCQAEVANYNADTNSSTNSAAKDKTANKQQQLQLESSEEEKQAVKHKAVSNKQEDHQNPSVTSSAMTDEGIVEGDQQQQQQQQPLQPHQSTKKKRKSDEVLLPDSSGNGDQQPVSVTRRRGKFSKSVAEGNEKSSGEKSSSAHQVSETRESSSMSRKAKRMRRDGSALHEVTLNTDKSDKSSVEEAIAKESVVSSEMETSATMNTEEDTGSLTANDVPPLEKLQPSAGVLEKHSKTKCEESVTTKTSAQSASTSISLASKASPTDLQVAEALINLPAVVTSPLPVSSSSCSDVVLEEKDAPKEMVADVDVAKEADTIASSSLLAVSVPAECVGQTAPNSSSCSSNNTTVKSINPRKRHLQSMMLTTVETTNPTQQKKLAAVEPPFTTGGIENEITTVKVVLPPEQDPPSIPEKKKRNEVTTEEKASKESSPVLADVDKFDINSMPIVMDDSELLVDGTSSIPSSDTITVMKSVNGAGSAAAKPLATPVSKDRQTTVAMVKGGKASTEQIVITSKGTVLTTSTASVSVASKFPSSAKSSVTVTSAITLSSSCRVASSTPAPCVSSPPSSSASSVAAPQLVPPKIIITKKPLPHVASTSTASSKVGSVEGTVGAKAHERRVSGDGASSSVSSSSGSETTAGKKSHRVLRLTPQKLKEFSRLGYIEERQGKGKMLTKSGMRQLYGKQPQLQQQQQQHISKKKPVPISTKIITTTGGGDGADLAVGPDSHSGSTRPTSLPEVASSGSNVVIAAAADSSVQESSATVERSAASTDPAATDVEEDEEMLEQQKVSSEMGELPASTHVNPTGAAILLEGSPSSSGTGATEVILGSTDLAVVGGGSITEASSSSAGGSGTTATAAGGEQESSQLIAVPAENFGGPPHLFYLCSVRDESLVPVNNELLYLDASNQLVALPEQHQQHPSQQQGSLHQNQHQVAGALTEEIINQAEVIIPTVGSNGAEMASGDGTVEGGPTAIGNATAAVGSDGTQEGFVFNTQDGQHIILDPQSLMALAAGGDTPHLITADGQEIILQETAQEWLAALSASQQQQQHTGSAVSTLVTPEGTQIIVAHENTGLIELQEHPVLLPTEIIQVNPNTTIETNAVLTKPPIMSTVEVPTKNGIESVSRTGDRKSSAAVSPRMAAVRTSAASNISGTKALTSTVSAGSGSNLDETLAAVIGHVPSNPHVPTSLELPITVTNPVIAKTSTAGSRLNTATAQLFPLTTTATTAVSSFADAISAAATVVLVSGTDVPGTIGRVPHPRSPSPLAEASCSSPSILPVEKRKEKSKDNGTEDEELGKESEEESMMTVQEEGNVDDDNDNGDVDALGKEKTACLDEDDIQIPNTPESVPNNDEGQQHDVELLASDGEQREPNENHLLLVNENSNCSEIIAIQPNVVVLDGNMLLDSPPNEEDDDDDDDGIDDDLMENDSEEEDDVMALRSVQQQQVVQDVVQARSFDQQPPQQHHRARSSNAPSAANGANGRRDTVNLAEHHNSSSNNDSGIDTSMAGGVAPCEAALTAAAHRSEGSNTVRRTIVER</sequence>
<feature type="region of interest" description="Disordered" evidence="1">
    <location>
        <begin position="1594"/>
        <end position="1620"/>
    </location>
</feature>
<feature type="compositionally biased region" description="Acidic residues" evidence="1">
    <location>
        <begin position="2246"/>
        <end position="2271"/>
    </location>
</feature>
<feature type="compositionally biased region" description="Acidic residues" evidence="1">
    <location>
        <begin position="2129"/>
        <end position="2142"/>
    </location>
</feature>
<feature type="region of interest" description="Disordered" evidence="1">
    <location>
        <begin position="1681"/>
        <end position="1701"/>
    </location>
</feature>
<feature type="compositionally biased region" description="Basic and acidic residues" evidence="1">
    <location>
        <begin position="2319"/>
        <end position="2331"/>
    </location>
</feature>
<feature type="compositionally biased region" description="Basic and acidic residues" evidence="1">
    <location>
        <begin position="374"/>
        <end position="387"/>
    </location>
</feature>
<feature type="compositionally biased region" description="Low complexity" evidence="1">
    <location>
        <begin position="1681"/>
        <end position="1700"/>
    </location>
</feature>
<feature type="region of interest" description="Disordered" evidence="1">
    <location>
        <begin position="796"/>
        <end position="1090"/>
    </location>
</feature>
<feature type="compositionally biased region" description="Low complexity" evidence="1">
    <location>
        <begin position="2307"/>
        <end position="2318"/>
    </location>
</feature>
<feature type="compositionally biased region" description="Basic and acidic residues" evidence="1">
    <location>
        <begin position="684"/>
        <end position="702"/>
    </location>
</feature>
<feature type="compositionally biased region" description="Polar residues" evidence="1">
    <location>
        <begin position="946"/>
        <end position="956"/>
    </location>
</feature>
<dbReference type="Gene3D" id="2.30.30.140">
    <property type="match status" value="1"/>
</dbReference>
<evidence type="ECO:0000313" key="3">
    <source>
        <dbReference type="EnsemblMetazoa" id="ACHR001148-PA"/>
    </source>
</evidence>
<feature type="compositionally biased region" description="Polar residues" evidence="1">
    <location>
        <begin position="2179"/>
        <end position="2191"/>
    </location>
</feature>
<feature type="compositionally biased region" description="Low complexity" evidence="1">
    <location>
        <begin position="1462"/>
        <end position="1480"/>
    </location>
</feature>
<feature type="compositionally biased region" description="Polar residues" evidence="1">
    <location>
        <begin position="1033"/>
        <end position="1055"/>
    </location>
</feature>
<proteinExistence type="predicted"/>
<feature type="region of interest" description="Disordered" evidence="1">
    <location>
        <begin position="596"/>
        <end position="632"/>
    </location>
</feature>
<evidence type="ECO:0000313" key="4">
    <source>
        <dbReference type="Proteomes" id="UP000075881"/>
    </source>
</evidence>
<feature type="compositionally biased region" description="Low complexity" evidence="1">
    <location>
        <begin position="600"/>
        <end position="622"/>
    </location>
</feature>
<feature type="compositionally biased region" description="Basic residues" evidence="1">
    <location>
        <begin position="332"/>
        <end position="343"/>
    </location>
</feature>
<feature type="compositionally biased region" description="Acidic residues" evidence="1">
    <location>
        <begin position="423"/>
        <end position="432"/>
    </location>
</feature>
<feature type="compositionally biased region" description="Basic and acidic residues" evidence="1">
    <location>
        <begin position="506"/>
        <end position="522"/>
    </location>
</feature>
<feature type="domain" description="PWWP" evidence="2">
    <location>
        <begin position="8"/>
        <end position="85"/>
    </location>
</feature>
<feature type="region of interest" description="Disordered" evidence="1">
    <location>
        <begin position="1436"/>
        <end position="1487"/>
    </location>
</feature>
<feature type="compositionally biased region" description="Basic and acidic residues" evidence="1">
    <location>
        <begin position="433"/>
        <end position="453"/>
    </location>
</feature>
<keyword evidence="4" id="KW-1185">Reference proteome</keyword>
<evidence type="ECO:0000256" key="1">
    <source>
        <dbReference type="SAM" id="MobiDB-lite"/>
    </source>
</evidence>
<feature type="compositionally biased region" description="Basic residues" evidence="1">
    <location>
        <begin position="806"/>
        <end position="815"/>
    </location>
</feature>
<dbReference type="STRING" id="43041.A0A182JRL6"/>
<feature type="compositionally biased region" description="Basic and acidic residues" evidence="1">
    <location>
        <begin position="1071"/>
        <end position="1083"/>
    </location>
</feature>
<feature type="region of interest" description="Disordered" evidence="1">
    <location>
        <begin position="1242"/>
        <end position="1272"/>
    </location>
</feature>
<feature type="compositionally biased region" description="Basic and acidic residues" evidence="1">
    <location>
        <begin position="344"/>
        <end position="355"/>
    </location>
</feature>
<protein>
    <submittedName>
        <fullName evidence="3">PWWP domain-containing protein</fullName>
    </submittedName>
</protein>
<organism evidence="3 4">
    <name type="scientific">Anopheles christyi</name>
    <dbReference type="NCBI Taxonomy" id="43041"/>
    <lineage>
        <taxon>Eukaryota</taxon>
        <taxon>Metazoa</taxon>
        <taxon>Ecdysozoa</taxon>
        <taxon>Arthropoda</taxon>
        <taxon>Hexapoda</taxon>
        <taxon>Insecta</taxon>
        <taxon>Pterygota</taxon>
        <taxon>Neoptera</taxon>
        <taxon>Endopterygota</taxon>
        <taxon>Diptera</taxon>
        <taxon>Nematocera</taxon>
        <taxon>Culicoidea</taxon>
        <taxon>Culicidae</taxon>
        <taxon>Anophelinae</taxon>
        <taxon>Anopheles</taxon>
    </lineage>
</organism>
<dbReference type="VEuPathDB" id="VectorBase:ACHR001148"/>
<feature type="region of interest" description="Disordered" evidence="1">
    <location>
        <begin position="309"/>
        <end position="530"/>
    </location>
</feature>
<feature type="region of interest" description="Disordered" evidence="1">
    <location>
        <begin position="2294"/>
        <end position="2346"/>
    </location>
</feature>
<dbReference type="InterPro" id="IPR000313">
    <property type="entry name" value="PWWP_dom"/>
</dbReference>
<feature type="region of interest" description="Disordered" evidence="1">
    <location>
        <begin position="120"/>
        <end position="157"/>
    </location>
</feature>
<reference evidence="4" key="1">
    <citation type="submission" date="2013-03" db="EMBL/GenBank/DDBJ databases">
        <title>The Genome Sequence of Anopheles christyi ACHKN1017.</title>
        <authorList>
            <consortium name="The Broad Institute Genomics Platform"/>
            <person name="Neafsey D.E."/>
            <person name="Besansky N."/>
            <person name="Walker B."/>
            <person name="Young S.K."/>
            <person name="Zeng Q."/>
            <person name="Gargeya S."/>
            <person name="Fitzgerald M."/>
            <person name="Haas B."/>
            <person name="Abouelleil A."/>
            <person name="Allen A.W."/>
            <person name="Alvarado L."/>
            <person name="Arachchi H.M."/>
            <person name="Berlin A.M."/>
            <person name="Chapman S.B."/>
            <person name="Gainer-Dewar J."/>
            <person name="Goldberg J."/>
            <person name="Griggs A."/>
            <person name="Gujja S."/>
            <person name="Hansen M."/>
            <person name="Howarth C."/>
            <person name="Imamovic A."/>
            <person name="Ireland A."/>
            <person name="Larimer J."/>
            <person name="McCowan C."/>
            <person name="Murphy C."/>
            <person name="Pearson M."/>
            <person name="Poon T.W."/>
            <person name="Priest M."/>
            <person name="Roberts A."/>
            <person name="Saif S."/>
            <person name="Shea T."/>
            <person name="Sisk P."/>
            <person name="Sykes S."/>
            <person name="Wortman J."/>
            <person name="Nusbaum C."/>
            <person name="Birren B."/>
        </authorList>
    </citation>
    <scope>NUCLEOTIDE SEQUENCE [LARGE SCALE GENOMIC DNA]</scope>
    <source>
        <strain evidence="4">ACHKN1017</strain>
    </source>
</reference>
<feature type="compositionally biased region" description="Basic and acidic residues" evidence="1">
    <location>
        <begin position="1017"/>
        <end position="1029"/>
    </location>
</feature>
<feature type="compositionally biased region" description="Polar residues" evidence="1">
    <location>
        <begin position="1594"/>
        <end position="1609"/>
    </location>
</feature>
<feature type="compositionally biased region" description="Basic and acidic residues" evidence="1">
    <location>
        <begin position="796"/>
        <end position="805"/>
    </location>
</feature>
<evidence type="ECO:0000259" key="2">
    <source>
        <dbReference type="Pfam" id="PF00855"/>
    </source>
</evidence>
<dbReference type="Pfam" id="PF00855">
    <property type="entry name" value="PWWP"/>
    <property type="match status" value="1"/>
</dbReference>
<feature type="region of interest" description="Disordered" evidence="1">
    <location>
        <begin position="669"/>
        <end position="761"/>
    </location>
</feature>
<feature type="region of interest" description="Disordered" evidence="1">
    <location>
        <begin position="2239"/>
        <end position="2271"/>
    </location>
</feature>
<dbReference type="CDD" id="cd05162">
    <property type="entry name" value="PWWP"/>
    <property type="match status" value="1"/>
</dbReference>